<comment type="catalytic activity">
    <reaction evidence="5 6">
        <text>adenine + H2O + H(+) = hypoxanthine + NH4(+)</text>
        <dbReference type="Rhea" id="RHEA:23688"/>
        <dbReference type="ChEBI" id="CHEBI:15377"/>
        <dbReference type="ChEBI" id="CHEBI:15378"/>
        <dbReference type="ChEBI" id="CHEBI:16708"/>
        <dbReference type="ChEBI" id="CHEBI:17368"/>
        <dbReference type="ChEBI" id="CHEBI:28938"/>
        <dbReference type="EC" id="3.5.4.2"/>
    </reaction>
</comment>
<comment type="caution">
    <text evidence="9">The sequence shown here is derived from an EMBL/GenBank/DDBJ whole genome shotgun (WGS) entry which is preliminary data.</text>
</comment>
<evidence type="ECO:0000256" key="3">
    <source>
        <dbReference type="ARBA" id="ARBA00022801"/>
    </source>
</evidence>
<dbReference type="CDD" id="cd01295">
    <property type="entry name" value="AdeC"/>
    <property type="match status" value="1"/>
</dbReference>
<dbReference type="PANTHER" id="PTHR11113:SF2">
    <property type="entry name" value="ADENINE DEAMINASE"/>
    <property type="match status" value="1"/>
</dbReference>
<evidence type="ECO:0000259" key="8">
    <source>
        <dbReference type="Pfam" id="PF13382"/>
    </source>
</evidence>
<dbReference type="Gene3D" id="2.30.40.10">
    <property type="entry name" value="Urease, subunit C, domain 1"/>
    <property type="match status" value="1"/>
</dbReference>
<reference evidence="9 10" key="1">
    <citation type="submission" date="2020-10" db="EMBL/GenBank/DDBJ databases">
        <title>Ca. Dormibacterota MAGs.</title>
        <authorList>
            <person name="Montgomery K."/>
        </authorList>
    </citation>
    <scope>NUCLEOTIDE SEQUENCE [LARGE SCALE GENOMIC DNA]</scope>
    <source>
        <strain evidence="9">SC8811_S16_3</strain>
    </source>
</reference>
<accession>A0A934KCP3</accession>
<dbReference type="Proteomes" id="UP000620075">
    <property type="component" value="Unassembled WGS sequence"/>
</dbReference>
<evidence type="ECO:0000259" key="7">
    <source>
        <dbReference type="Pfam" id="PF01979"/>
    </source>
</evidence>
<keyword evidence="4 6" id="KW-0464">Manganese</keyword>
<feature type="domain" description="Amidohydrolase-related" evidence="7">
    <location>
        <begin position="58"/>
        <end position="334"/>
    </location>
</feature>
<protein>
    <recommendedName>
        <fullName evidence="2 6">Adenine deaminase</fullName>
        <shortName evidence="6">Adenase</shortName>
        <shortName evidence="6">Adenine aminase</shortName>
        <ecNumber evidence="2 6">3.5.4.2</ecNumber>
    </recommendedName>
</protein>
<dbReference type="SUPFAM" id="SSF51338">
    <property type="entry name" value="Composite domain of metallo-dependent hydrolases"/>
    <property type="match status" value="1"/>
</dbReference>
<dbReference type="PANTHER" id="PTHR11113">
    <property type="entry name" value="N-ACETYLGLUCOSAMINE-6-PHOSPHATE DEACETYLASE"/>
    <property type="match status" value="1"/>
</dbReference>
<dbReference type="HAMAP" id="MF_01518">
    <property type="entry name" value="Adenine_deamin"/>
    <property type="match status" value="1"/>
</dbReference>
<dbReference type="InterPro" id="IPR011059">
    <property type="entry name" value="Metal-dep_hydrolase_composite"/>
</dbReference>
<gene>
    <name evidence="6 9" type="primary">ade</name>
    <name evidence="9" type="ORF">JF888_12760</name>
</gene>
<proteinExistence type="inferred from homology"/>
<organism evidence="9 10">
    <name type="scientific">Candidatus Dormiibacter inghamiae</name>
    <dbReference type="NCBI Taxonomy" id="3127013"/>
    <lineage>
        <taxon>Bacteria</taxon>
        <taxon>Bacillati</taxon>
        <taxon>Candidatus Dormiibacterota</taxon>
        <taxon>Candidatus Dormibacteria</taxon>
        <taxon>Candidatus Dormibacterales</taxon>
        <taxon>Candidatus Dormibacteraceae</taxon>
        <taxon>Candidatus Dormiibacter</taxon>
    </lineage>
</organism>
<evidence type="ECO:0000256" key="6">
    <source>
        <dbReference type="HAMAP-Rule" id="MF_01518"/>
    </source>
</evidence>
<feature type="domain" description="Adenine deaminase C-terminal" evidence="8">
    <location>
        <begin position="380"/>
        <end position="546"/>
    </location>
</feature>
<dbReference type="Gene3D" id="3.20.20.140">
    <property type="entry name" value="Metal-dependent hydrolases"/>
    <property type="match status" value="1"/>
</dbReference>
<sequence length="555" mass="59162">MAVARGDRPAERVLRGGQVLSVFTREWLELDVAIFDGHVVGLGSYDAEQIDDCSGVHLVPGLIDGHVHLESSKLMPHEFARAVVPQGTTAVVADPHEIANVLGRRGVEWMLEASAGLPLDVYFMAPSCVPASPLESPLAPLTQADLSELLKHPRVIGLAEMMNYPGVIAGAEEELAKLGLASGHIDGHAPGVGGRRLNAYLAAGIRSDHESTTADEALEKLQLGMWVMLREASGARNLLDLLPIPMRYGPQRCLFCTDDREPDFIVREGHLNQMLRAAVAAGVPAEDALVMATLNPALYHRLPGLGAIAPGYQADILMLKDLTDFRPYRVLKRGAEPVFPDRAAPDWVRQTMHAAPVSASSFRVPAVAGKIRVLGVRDQQLLTTTEEMEPAVEGGCCVADPGRDLVKLAVVERHHASGRIGLGFATNVGLQRGAYASTVAHDAHNLIVMGVDDEDMALCVGRLAELGGGLVVAEAGRITGELALPVAGLMSDRPLAEVFSRLLDLQAQLARQGVRGRAPFMTLSFLGLTVIPELKLSDLGLVDVGSASLVPLVSD</sequence>
<dbReference type="InterPro" id="IPR006679">
    <property type="entry name" value="Adenine_deam"/>
</dbReference>
<evidence type="ECO:0000256" key="5">
    <source>
        <dbReference type="ARBA" id="ARBA00047720"/>
    </source>
</evidence>
<dbReference type="SUPFAM" id="SSF51556">
    <property type="entry name" value="Metallo-dependent hydrolases"/>
    <property type="match status" value="1"/>
</dbReference>
<dbReference type="GO" id="GO:0000034">
    <property type="term" value="F:adenine deaminase activity"/>
    <property type="evidence" value="ECO:0007669"/>
    <property type="project" value="UniProtKB-UniRule"/>
</dbReference>
<evidence type="ECO:0000313" key="9">
    <source>
        <dbReference type="EMBL" id="MBJ7604044.1"/>
    </source>
</evidence>
<dbReference type="EMBL" id="JAEKNQ010000051">
    <property type="protein sequence ID" value="MBJ7604044.1"/>
    <property type="molecule type" value="Genomic_DNA"/>
</dbReference>
<evidence type="ECO:0000256" key="2">
    <source>
        <dbReference type="ARBA" id="ARBA00012782"/>
    </source>
</evidence>
<dbReference type="EC" id="3.5.4.2" evidence="2 6"/>
<dbReference type="AlphaFoldDB" id="A0A934KCP3"/>
<dbReference type="InterPro" id="IPR032466">
    <property type="entry name" value="Metal_Hydrolase"/>
</dbReference>
<evidence type="ECO:0000256" key="4">
    <source>
        <dbReference type="ARBA" id="ARBA00023211"/>
    </source>
</evidence>
<keyword evidence="3 6" id="KW-0378">Hydrolase</keyword>
<dbReference type="Pfam" id="PF13382">
    <property type="entry name" value="Adenine_deam_C"/>
    <property type="match status" value="1"/>
</dbReference>
<comment type="cofactor">
    <cofactor evidence="6">
        <name>Mn(2+)</name>
        <dbReference type="ChEBI" id="CHEBI:29035"/>
    </cofactor>
</comment>
<dbReference type="InterPro" id="IPR006680">
    <property type="entry name" value="Amidohydro-rel"/>
</dbReference>
<dbReference type="NCBIfam" id="TIGR01178">
    <property type="entry name" value="ade"/>
    <property type="match status" value="1"/>
</dbReference>
<dbReference type="RefSeq" id="WP_338181009.1">
    <property type="nucleotide sequence ID" value="NZ_JAEKNQ010000051.1"/>
</dbReference>
<name>A0A934KCP3_9BACT</name>
<comment type="similarity">
    <text evidence="1 6">Belongs to the metallo-dependent hydrolases superfamily. Adenine deaminase family.</text>
</comment>
<evidence type="ECO:0000313" key="10">
    <source>
        <dbReference type="Proteomes" id="UP000620075"/>
    </source>
</evidence>
<evidence type="ECO:0000256" key="1">
    <source>
        <dbReference type="ARBA" id="ARBA00006773"/>
    </source>
</evidence>
<dbReference type="Pfam" id="PF01979">
    <property type="entry name" value="Amidohydro_1"/>
    <property type="match status" value="1"/>
</dbReference>
<dbReference type="GO" id="GO:0006146">
    <property type="term" value="P:adenine catabolic process"/>
    <property type="evidence" value="ECO:0007669"/>
    <property type="project" value="InterPro"/>
</dbReference>
<dbReference type="InterPro" id="IPR026912">
    <property type="entry name" value="Adenine_deam_C"/>
</dbReference>